<evidence type="ECO:0000259" key="1">
    <source>
        <dbReference type="PROSITE" id="PS50280"/>
    </source>
</evidence>
<feature type="domain" description="SET" evidence="1">
    <location>
        <begin position="22"/>
        <end position="197"/>
    </location>
</feature>
<dbReference type="SMART" id="SM00317">
    <property type="entry name" value="SET"/>
    <property type="match status" value="1"/>
</dbReference>
<dbReference type="EMBL" id="CAXAMM010043962">
    <property type="protein sequence ID" value="CAK9112495.1"/>
    <property type="molecule type" value="Genomic_DNA"/>
</dbReference>
<sequence>MGVDWNLIWQGDFSKLHHFIHESLEVRCIASAGRGVVTLAPLRAGELLVAEAALRVAPEDRLAEELQEQPLDEIDWQRLDLMCDDSELEEFSKPVPLHSWPGGFGRPRSKISLAKMRRKVDLNAYRCSPPVSEYAFTDDGQSNASKARSEAYGVFPLASLFNHSCAPNMSKVLLGKWVFLRAAREIPPGEELTQFYCDIRMPVEMRQKELSDLFGFSCNCPRCRFELLLDTESEEFQPWKRLYSCAVPLLQQRFSSELEGLIADAERCARRALAERFIEVTETNDKEHEEIHESWALWPLVPAFQQLAARLRLDGRFEESLALWRRSERLVKSVVPLSNIHLRVHSEMLLTSEADADLRENLSLVASAFGPGIEVWQKLVGFRMPRLSKKVMDTSPKPDLCPIHYEWEETEQNWLLVAWSAAFQHAQDIFLDASADVLLFNAPNAVETKVSCSKVHAASMETKFSRRRRSLTVRIPK</sequence>
<dbReference type="InterPro" id="IPR001214">
    <property type="entry name" value="SET_dom"/>
</dbReference>
<organism evidence="2 3">
    <name type="scientific">Durusdinium trenchii</name>
    <dbReference type="NCBI Taxonomy" id="1381693"/>
    <lineage>
        <taxon>Eukaryota</taxon>
        <taxon>Sar</taxon>
        <taxon>Alveolata</taxon>
        <taxon>Dinophyceae</taxon>
        <taxon>Suessiales</taxon>
        <taxon>Symbiodiniaceae</taxon>
        <taxon>Durusdinium</taxon>
    </lineage>
</organism>
<protein>
    <submittedName>
        <fullName evidence="2">Histone-lysine N-methyltransferase SMYD3 (SET and MYND domain-containing protein 3) (Zinc finger MYND domain-containing protein 1)</fullName>
    </submittedName>
</protein>
<dbReference type="Proteomes" id="UP001642464">
    <property type="component" value="Unassembled WGS sequence"/>
</dbReference>
<proteinExistence type="predicted"/>
<evidence type="ECO:0000313" key="2">
    <source>
        <dbReference type="EMBL" id="CAK9112495.1"/>
    </source>
</evidence>
<gene>
    <name evidence="2" type="ORF">SCF082_LOCUS52154</name>
</gene>
<dbReference type="PROSITE" id="PS50280">
    <property type="entry name" value="SET"/>
    <property type="match status" value="1"/>
</dbReference>
<dbReference type="InterPro" id="IPR046341">
    <property type="entry name" value="SET_dom_sf"/>
</dbReference>
<dbReference type="Gene3D" id="2.170.270.10">
    <property type="entry name" value="SET domain"/>
    <property type="match status" value="1"/>
</dbReference>
<dbReference type="SUPFAM" id="SSF82199">
    <property type="entry name" value="SET domain"/>
    <property type="match status" value="1"/>
</dbReference>
<dbReference type="CDD" id="cd20071">
    <property type="entry name" value="SET_SMYD"/>
    <property type="match status" value="1"/>
</dbReference>
<name>A0ABP0SJB9_9DINO</name>
<accession>A0ABP0SJB9</accession>
<comment type="caution">
    <text evidence="2">The sequence shown here is derived from an EMBL/GenBank/DDBJ whole genome shotgun (WGS) entry which is preliminary data.</text>
</comment>
<dbReference type="Pfam" id="PF00856">
    <property type="entry name" value="SET"/>
    <property type="match status" value="1"/>
</dbReference>
<evidence type="ECO:0000313" key="3">
    <source>
        <dbReference type="Proteomes" id="UP001642464"/>
    </source>
</evidence>
<keyword evidence="3" id="KW-1185">Reference proteome</keyword>
<reference evidence="2 3" key="1">
    <citation type="submission" date="2024-02" db="EMBL/GenBank/DDBJ databases">
        <authorList>
            <person name="Chen Y."/>
            <person name="Shah S."/>
            <person name="Dougan E. K."/>
            <person name="Thang M."/>
            <person name="Chan C."/>
        </authorList>
    </citation>
    <scope>NUCLEOTIDE SEQUENCE [LARGE SCALE GENOMIC DNA]</scope>
</reference>
<dbReference type="PANTHER" id="PTHR47643:SF2">
    <property type="entry name" value="TPR DOMAIN PROTEIN (AFU_ORTHOLOGUE AFUA_5G12710)"/>
    <property type="match status" value="1"/>
</dbReference>
<dbReference type="InterPro" id="IPR053209">
    <property type="entry name" value="Gramillin-biosynth_MTr"/>
</dbReference>
<dbReference type="PANTHER" id="PTHR47643">
    <property type="entry name" value="TPR DOMAIN PROTEIN (AFU_ORTHOLOGUE AFUA_5G12710)"/>
    <property type="match status" value="1"/>
</dbReference>